<keyword evidence="3" id="KW-1185">Reference proteome</keyword>
<dbReference type="AlphaFoldDB" id="A0A4U5LR71"/>
<accession>A0A4U5LR71</accession>
<protein>
    <submittedName>
        <fullName evidence="2">Uncharacterized protein</fullName>
    </submittedName>
</protein>
<gene>
    <name evidence="2" type="ORF">L596_029919</name>
</gene>
<feature type="signal peptide" evidence="1">
    <location>
        <begin position="1"/>
        <end position="20"/>
    </location>
</feature>
<reference evidence="2 3" key="1">
    <citation type="journal article" date="2015" name="Genome Biol.">
        <title>Comparative genomics of Steinernema reveals deeply conserved gene regulatory networks.</title>
        <authorList>
            <person name="Dillman A.R."/>
            <person name="Macchietto M."/>
            <person name="Porter C.F."/>
            <person name="Rogers A."/>
            <person name="Williams B."/>
            <person name="Antoshechkin I."/>
            <person name="Lee M.M."/>
            <person name="Goodwin Z."/>
            <person name="Lu X."/>
            <person name="Lewis E.E."/>
            <person name="Goodrich-Blair H."/>
            <person name="Stock S.P."/>
            <person name="Adams B.J."/>
            <person name="Sternberg P.W."/>
            <person name="Mortazavi A."/>
        </authorList>
    </citation>
    <scope>NUCLEOTIDE SEQUENCE [LARGE SCALE GENOMIC DNA]</scope>
    <source>
        <strain evidence="2 3">ALL</strain>
    </source>
</reference>
<evidence type="ECO:0000313" key="2">
    <source>
        <dbReference type="EMBL" id="TKR58480.1"/>
    </source>
</evidence>
<dbReference type="EMBL" id="AZBU02000013">
    <property type="protein sequence ID" value="TKR58480.1"/>
    <property type="molecule type" value="Genomic_DNA"/>
</dbReference>
<feature type="chain" id="PRO_5020362478" evidence="1">
    <location>
        <begin position="21"/>
        <end position="74"/>
    </location>
</feature>
<organism evidence="2 3">
    <name type="scientific">Steinernema carpocapsae</name>
    <name type="common">Entomopathogenic nematode</name>
    <dbReference type="NCBI Taxonomy" id="34508"/>
    <lineage>
        <taxon>Eukaryota</taxon>
        <taxon>Metazoa</taxon>
        <taxon>Ecdysozoa</taxon>
        <taxon>Nematoda</taxon>
        <taxon>Chromadorea</taxon>
        <taxon>Rhabditida</taxon>
        <taxon>Tylenchina</taxon>
        <taxon>Panagrolaimomorpha</taxon>
        <taxon>Strongyloidoidea</taxon>
        <taxon>Steinernematidae</taxon>
        <taxon>Steinernema</taxon>
    </lineage>
</organism>
<dbReference type="Proteomes" id="UP000298663">
    <property type="component" value="Unassembled WGS sequence"/>
</dbReference>
<reference evidence="2 3" key="2">
    <citation type="journal article" date="2019" name="G3 (Bethesda)">
        <title>Hybrid Assembly of the Genome of the Entomopathogenic Nematode Steinernema carpocapsae Identifies the X-Chromosome.</title>
        <authorList>
            <person name="Serra L."/>
            <person name="Macchietto M."/>
            <person name="Macias-Munoz A."/>
            <person name="McGill C.J."/>
            <person name="Rodriguez I.M."/>
            <person name="Rodriguez B."/>
            <person name="Murad R."/>
            <person name="Mortazavi A."/>
        </authorList>
    </citation>
    <scope>NUCLEOTIDE SEQUENCE [LARGE SCALE GENOMIC DNA]</scope>
    <source>
        <strain evidence="2 3">ALL</strain>
    </source>
</reference>
<keyword evidence="1" id="KW-0732">Signal</keyword>
<evidence type="ECO:0000256" key="1">
    <source>
        <dbReference type="SAM" id="SignalP"/>
    </source>
</evidence>
<proteinExistence type="predicted"/>
<name>A0A4U5LR71_STECR</name>
<sequence length="74" mass="8463">MKLQVFSLFSIGFLFSSALGGFFGDDKDLSELCDTFCWPGTHCYKDQCVPNMPLPDLRRLSKDSFCFEELCYSN</sequence>
<evidence type="ECO:0000313" key="3">
    <source>
        <dbReference type="Proteomes" id="UP000298663"/>
    </source>
</evidence>
<comment type="caution">
    <text evidence="2">The sequence shown here is derived from an EMBL/GenBank/DDBJ whole genome shotgun (WGS) entry which is preliminary data.</text>
</comment>